<feature type="domain" description="Hcy-binding" evidence="20">
    <location>
        <begin position="4"/>
        <end position="286"/>
    </location>
</feature>
<evidence type="ECO:0000256" key="5">
    <source>
        <dbReference type="ARBA" id="ARBA00010398"/>
    </source>
</evidence>
<evidence type="ECO:0000256" key="2">
    <source>
        <dbReference type="ARBA" id="ARBA00001947"/>
    </source>
</evidence>
<comment type="pathway">
    <text evidence="4">Amino-acid biosynthesis; L-methionine biosynthesis via de novo pathway; L-methionine from L-homocysteine (MetH route): step 1/1.</text>
</comment>
<evidence type="ECO:0000256" key="1">
    <source>
        <dbReference type="ARBA" id="ARBA00001700"/>
    </source>
</evidence>
<evidence type="ECO:0000259" key="23">
    <source>
        <dbReference type="PROSITE" id="PS51337"/>
    </source>
</evidence>
<dbReference type="InterPro" id="IPR036594">
    <property type="entry name" value="Meth_synthase_dom"/>
</dbReference>
<proteinExistence type="inferred from homology"/>
<keyword evidence="25" id="KW-1185">Reference proteome</keyword>
<comment type="similarity">
    <text evidence="5">Belongs to the vitamin-B12 dependent methionine synthase family.</text>
</comment>
<dbReference type="GO" id="GO:0046653">
    <property type="term" value="P:tetrahydrofolate metabolic process"/>
    <property type="evidence" value="ECO:0007669"/>
    <property type="project" value="TreeGrafter"/>
</dbReference>
<evidence type="ECO:0000256" key="18">
    <source>
        <dbReference type="ARBA" id="ARBA00031040"/>
    </source>
</evidence>
<dbReference type="InterPro" id="IPR000489">
    <property type="entry name" value="Pterin-binding_dom"/>
</dbReference>
<dbReference type="InterPro" id="IPR017215">
    <property type="entry name" value="MetH_bac"/>
</dbReference>
<evidence type="ECO:0000259" key="21">
    <source>
        <dbReference type="PROSITE" id="PS50972"/>
    </source>
</evidence>
<feature type="domain" description="B12-binding N-terminal" evidence="23">
    <location>
        <begin position="577"/>
        <end position="670"/>
    </location>
</feature>
<dbReference type="GO" id="GO:0032259">
    <property type="term" value="P:methylation"/>
    <property type="evidence" value="ECO:0007669"/>
    <property type="project" value="UniProtKB-KW"/>
</dbReference>
<dbReference type="GO" id="GO:0031419">
    <property type="term" value="F:cobalamin binding"/>
    <property type="evidence" value="ECO:0007669"/>
    <property type="project" value="UniProtKB-KW"/>
</dbReference>
<name>A0A5C0SGK0_CRATE</name>
<keyword evidence="10" id="KW-0846">Cobalamin</keyword>
<dbReference type="OrthoDB" id="9803687at2"/>
<evidence type="ECO:0000256" key="9">
    <source>
        <dbReference type="ARBA" id="ARBA00022605"/>
    </source>
</evidence>
<dbReference type="KEGG" id="crs:FQB35_11370"/>
<evidence type="ECO:0000256" key="4">
    <source>
        <dbReference type="ARBA" id="ARBA00005178"/>
    </source>
</evidence>
<comment type="cofactor">
    <cofactor evidence="3">
        <name>methylcob(III)alamin</name>
        <dbReference type="ChEBI" id="CHEBI:28115"/>
    </cofactor>
</comment>
<dbReference type="Pfam" id="PF02607">
    <property type="entry name" value="B12-binding_2"/>
    <property type="match status" value="1"/>
</dbReference>
<dbReference type="Pfam" id="PF00809">
    <property type="entry name" value="Pterin_bind"/>
    <property type="match status" value="1"/>
</dbReference>
<sequence>MVILVNIKKIIGKEFIFFDGAMGTMLQQAGLPIGELPESFNISYPEVIYDIHKKYIDAGADVITTNTFGANEYKLKDLPYSVEQIISKAVSIARDAAGNKLVALDIGPIGQLMEPIGTLKFDEAYEIFKRQIKAGETAGADLILIETISDLYEAKAAILAAKENCSLPVFCTMTFQQNGRTLTGTDPTTMVHVLEGLGIDALGINCSLGPKEIKPIIEKILKISTVPVIVQPNAGLPKLKEGKTVFDLTPEVFSEEIKNMAQMGISIIGGCCGTNPDFIKKAKKYLEGLYPIKLNNKKLTTVCSSTKTIVIGNDIKIIGERINPTGKKKLKEALRNNNLDYILSEAIKQKEAGADILDVNIGLPEINEKEMMPKIIKEIQGIVDIPLQIDSTNTDTIEAAVRVFNGKPLINSVNGKTESMKSIFPIVKKYGACVIGLTLDENGIPKKAEERAAIAEKIINTASSYGIPKENILIDCLVLTASAQQEEVMETLKAIKLVKDRFDVKTTLGVSNVSFGLPQRKIINRTFLAMALSFGLDAPIIDPLLESNLETIHTFNVLANHDKDAQNFINIYRNDSKKEEPKKLEAKKNLKQIIIDGIKDEAAQKTKELLNSITPLEIVNNYLVPALDLVGNKYEKEEIFLPQLIRSAETVKASFEVIKEHLLKEGKSNISKGKILLATVKGDIHDIGKNIVKVLLENYGFDVLDLGKDVPIEEVVEQTKAHDIKLVGLSALMTTTVKNMEQTIKAIRENHIHCYIMVGGAVLNQEYADMIGADFYAKDARESVTIAQKVFQ</sequence>
<dbReference type="PROSITE" id="PS51332">
    <property type="entry name" value="B12_BINDING"/>
    <property type="match status" value="1"/>
</dbReference>
<dbReference type="InterPro" id="IPR006158">
    <property type="entry name" value="Cobalamin-bd"/>
</dbReference>
<comment type="catalytic activity">
    <reaction evidence="1">
        <text>(6S)-5-methyl-5,6,7,8-tetrahydrofolate + L-homocysteine = (6S)-5,6,7,8-tetrahydrofolate + L-methionine</text>
        <dbReference type="Rhea" id="RHEA:11172"/>
        <dbReference type="ChEBI" id="CHEBI:18608"/>
        <dbReference type="ChEBI" id="CHEBI:57453"/>
        <dbReference type="ChEBI" id="CHEBI:57844"/>
        <dbReference type="ChEBI" id="CHEBI:58199"/>
        <dbReference type="EC" id="2.1.1.13"/>
    </reaction>
</comment>
<dbReference type="Gene3D" id="3.40.50.280">
    <property type="entry name" value="Cobalamin-binding domain"/>
    <property type="match status" value="1"/>
</dbReference>
<feature type="domain" description="Pterin-binding" evidence="21">
    <location>
        <begin position="315"/>
        <end position="559"/>
    </location>
</feature>
<dbReference type="InterPro" id="IPR050554">
    <property type="entry name" value="Met_Synthase/Corrinoid"/>
</dbReference>
<evidence type="ECO:0000256" key="7">
    <source>
        <dbReference type="ARBA" id="ARBA00013998"/>
    </source>
</evidence>
<comment type="function">
    <text evidence="17">Catalyzes the transfer of a methyl group from methyl-cobalamin to homocysteine, yielding enzyme-bound cob(I)alamin and methionine. Subsequently, remethylates the cofactor using methyltetrahydrofolate.</text>
</comment>
<dbReference type="Pfam" id="PF02574">
    <property type="entry name" value="S-methyl_trans"/>
    <property type="match status" value="1"/>
</dbReference>
<feature type="binding site" evidence="19">
    <location>
        <position position="271"/>
    </location>
    <ligand>
        <name>Zn(2+)</name>
        <dbReference type="ChEBI" id="CHEBI:29105"/>
    </ligand>
</feature>
<dbReference type="SUPFAM" id="SSF82282">
    <property type="entry name" value="Homocysteine S-methyltransferase"/>
    <property type="match status" value="1"/>
</dbReference>
<dbReference type="CDD" id="cd02070">
    <property type="entry name" value="corrinoid_protein_B12-BD"/>
    <property type="match status" value="1"/>
</dbReference>
<keyword evidence="12" id="KW-0949">S-adenosyl-L-methionine</keyword>
<evidence type="ECO:0000256" key="11">
    <source>
        <dbReference type="ARBA" id="ARBA00022679"/>
    </source>
</evidence>
<feature type="binding site" evidence="19">
    <location>
        <position position="206"/>
    </location>
    <ligand>
        <name>Zn(2+)</name>
        <dbReference type="ChEBI" id="CHEBI:29105"/>
    </ligand>
</feature>
<keyword evidence="9" id="KW-0028">Amino-acid biosynthesis</keyword>
<dbReference type="SUPFAM" id="SSF47644">
    <property type="entry name" value="Methionine synthase domain"/>
    <property type="match status" value="1"/>
</dbReference>
<evidence type="ECO:0000256" key="13">
    <source>
        <dbReference type="ARBA" id="ARBA00022723"/>
    </source>
</evidence>
<evidence type="ECO:0000256" key="16">
    <source>
        <dbReference type="ARBA" id="ARBA00023285"/>
    </source>
</evidence>
<evidence type="ECO:0000256" key="10">
    <source>
        <dbReference type="ARBA" id="ARBA00022628"/>
    </source>
</evidence>
<keyword evidence="14 19" id="KW-0862">Zinc</keyword>
<dbReference type="PROSITE" id="PS50972">
    <property type="entry name" value="PTERIN_BINDING"/>
    <property type="match status" value="1"/>
</dbReference>
<evidence type="ECO:0000313" key="24">
    <source>
        <dbReference type="EMBL" id="QEK12876.1"/>
    </source>
</evidence>
<dbReference type="PIRSF" id="PIRSF037472">
    <property type="entry name" value="DHPS_mtfrase"/>
    <property type="match status" value="1"/>
</dbReference>
<dbReference type="PANTHER" id="PTHR45833">
    <property type="entry name" value="METHIONINE SYNTHASE"/>
    <property type="match status" value="1"/>
</dbReference>
<evidence type="ECO:0000256" key="15">
    <source>
        <dbReference type="ARBA" id="ARBA00023167"/>
    </source>
</evidence>
<dbReference type="InterPro" id="IPR036724">
    <property type="entry name" value="Cobalamin-bd_sf"/>
</dbReference>
<dbReference type="NCBIfam" id="NF005719">
    <property type="entry name" value="PRK07535.1"/>
    <property type="match status" value="1"/>
</dbReference>
<dbReference type="GO" id="GO:0005829">
    <property type="term" value="C:cytosol"/>
    <property type="evidence" value="ECO:0007669"/>
    <property type="project" value="TreeGrafter"/>
</dbReference>
<dbReference type="Gene3D" id="3.20.20.20">
    <property type="entry name" value="Dihydropteroate synthase-like"/>
    <property type="match status" value="1"/>
</dbReference>
<dbReference type="InterPro" id="IPR003759">
    <property type="entry name" value="Cbl-bd_cap"/>
</dbReference>
<keyword evidence="13 19" id="KW-0479">Metal-binding</keyword>
<dbReference type="PROSITE" id="PS51337">
    <property type="entry name" value="B12_BINDING_NTER"/>
    <property type="match status" value="1"/>
</dbReference>
<comment type="cofactor">
    <cofactor evidence="2 19">
        <name>Zn(2+)</name>
        <dbReference type="ChEBI" id="CHEBI:29105"/>
    </cofactor>
</comment>
<evidence type="ECO:0000256" key="14">
    <source>
        <dbReference type="ARBA" id="ARBA00022833"/>
    </source>
</evidence>
<keyword evidence="16" id="KW-0170">Cobalt</keyword>
<dbReference type="GO" id="GO:0008705">
    <property type="term" value="F:methionine synthase activity"/>
    <property type="evidence" value="ECO:0007669"/>
    <property type="project" value="UniProtKB-EC"/>
</dbReference>
<feature type="domain" description="B12-binding" evidence="22">
    <location>
        <begin position="672"/>
        <end position="792"/>
    </location>
</feature>
<dbReference type="InterPro" id="IPR036589">
    <property type="entry name" value="HCY_dom_sf"/>
</dbReference>
<dbReference type="SMART" id="SM01018">
    <property type="entry name" value="B12-binding_2"/>
    <property type="match status" value="1"/>
</dbReference>
<organism evidence="24 25">
    <name type="scientific">Crassaminicella thermophila</name>
    <dbReference type="NCBI Taxonomy" id="2599308"/>
    <lineage>
        <taxon>Bacteria</taxon>
        <taxon>Bacillati</taxon>
        <taxon>Bacillota</taxon>
        <taxon>Clostridia</taxon>
        <taxon>Eubacteriales</taxon>
        <taxon>Clostridiaceae</taxon>
        <taxon>Crassaminicella</taxon>
    </lineage>
</organism>
<evidence type="ECO:0000256" key="8">
    <source>
        <dbReference type="ARBA" id="ARBA00022603"/>
    </source>
</evidence>
<dbReference type="PROSITE" id="PS50970">
    <property type="entry name" value="HCY"/>
    <property type="match status" value="1"/>
</dbReference>
<keyword evidence="8 19" id="KW-0489">Methyltransferase</keyword>
<feature type="binding site" evidence="19">
    <location>
        <position position="272"/>
    </location>
    <ligand>
        <name>Zn(2+)</name>
        <dbReference type="ChEBI" id="CHEBI:29105"/>
    </ligand>
</feature>
<keyword evidence="15" id="KW-0486">Methionine biosynthesis</keyword>
<evidence type="ECO:0000256" key="17">
    <source>
        <dbReference type="ARBA" id="ARBA00025552"/>
    </source>
</evidence>
<dbReference type="GO" id="GO:0046872">
    <property type="term" value="F:metal ion binding"/>
    <property type="evidence" value="ECO:0007669"/>
    <property type="project" value="UniProtKB-KW"/>
</dbReference>
<evidence type="ECO:0000256" key="6">
    <source>
        <dbReference type="ARBA" id="ARBA00012032"/>
    </source>
</evidence>
<evidence type="ECO:0000259" key="20">
    <source>
        <dbReference type="PROSITE" id="PS50970"/>
    </source>
</evidence>
<dbReference type="Proteomes" id="UP000324646">
    <property type="component" value="Chromosome"/>
</dbReference>
<dbReference type="Gene3D" id="1.10.1240.10">
    <property type="entry name" value="Methionine synthase domain"/>
    <property type="match status" value="1"/>
</dbReference>
<keyword evidence="11 19" id="KW-0808">Transferase</keyword>
<dbReference type="AlphaFoldDB" id="A0A5C0SGK0"/>
<evidence type="ECO:0000259" key="22">
    <source>
        <dbReference type="PROSITE" id="PS51332"/>
    </source>
</evidence>
<evidence type="ECO:0000256" key="3">
    <source>
        <dbReference type="ARBA" id="ARBA00001956"/>
    </source>
</evidence>
<dbReference type="Pfam" id="PF02310">
    <property type="entry name" value="B12-binding"/>
    <property type="match status" value="1"/>
</dbReference>
<dbReference type="EMBL" id="CP042243">
    <property type="protein sequence ID" value="QEK12876.1"/>
    <property type="molecule type" value="Genomic_DNA"/>
</dbReference>
<evidence type="ECO:0000256" key="12">
    <source>
        <dbReference type="ARBA" id="ARBA00022691"/>
    </source>
</evidence>
<dbReference type="InterPro" id="IPR003726">
    <property type="entry name" value="HCY_dom"/>
</dbReference>
<dbReference type="SUPFAM" id="SSF52242">
    <property type="entry name" value="Cobalamin (vitamin B12)-binding domain"/>
    <property type="match status" value="1"/>
</dbReference>
<dbReference type="GO" id="GO:0050667">
    <property type="term" value="P:homocysteine metabolic process"/>
    <property type="evidence" value="ECO:0007669"/>
    <property type="project" value="TreeGrafter"/>
</dbReference>
<accession>A0A5C0SGK0</accession>
<dbReference type="InterPro" id="IPR011005">
    <property type="entry name" value="Dihydropteroate_synth-like_sf"/>
</dbReference>
<dbReference type="UniPathway" id="UPA00051">
    <property type="reaction ID" value="UER00081"/>
</dbReference>
<dbReference type="SUPFAM" id="SSF51717">
    <property type="entry name" value="Dihydropteroate synthetase-like"/>
    <property type="match status" value="1"/>
</dbReference>
<dbReference type="PANTHER" id="PTHR45833:SF1">
    <property type="entry name" value="METHIONINE SYNTHASE"/>
    <property type="match status" value="1"/>
</dbReference>
<dbReference type="Gene3D" id="3.20.20.330">
    <property type="entry name" value="Homocysteine-binding-like domain"/>
    <property type="match status" value="1"/>
</dbReference>
<evidence type="ECO:0000256" key="19">
    <source>
        <dbReference type="PROSITE-ProRule" id="PRU00333"/>
    </source>
</evidence>
<reference evidence="24 25" key="1">
    <citation type="submission" date="2019-07" db="EMBL/GenBank/DDBJ databases">
        <title>Complete genome of Crassaminicella thermophila SY095.</title>
        <authorList>
            <person name="Li X."/>
        </authorList>
    </citation>
    <scope>NUCLEOTIDE SEQUENCE [LARGE SCALE GENOMIC DNA]</scope>
    <source>
        <strain evidence="24 25">SY095</strain>
    </source>
</reference>
<gene>
    <name evidence="24" type="ORF">FQB35_11370</name>
</gene>
<evidence type="ECO:0000313" key="25">
    <source>
        <dbReference type="Proteomes" id="UP000324646"/>
    </source>
</evidence>
<protein>
    <recommendedName>
        <fullName evidence="7">Methionine synthase</fullName>
        <ecNumber evidence="6">2.1.1.13</ecNumber>
    </recommendedName>
    <alternativeName>
        <fullName evidence="18">5-methyltetrahydrofolate--homocysteine methyltransferase</fullName>
    </alternativeName>
</protein>
<dbReference type="EC" id="2.1.1.13" evidence="6"/>